<dbReference type="PANTHER" id="PTHR33322:SF4">
    <property type="entry name" value="BAG DOMAIN CONTAINING PROTEIN, EXPRESSED"/>
    <property type="match status" value="1"/>
</dbReference>
<gene>
    <name evidence="3" type="ORF">CTI12_AA159960</name>
</gene>
<reference evidence="3 4" key="1">
    <citation type="journal article" date="2018" name="Mol. Plant">
        <title>The genome of Artemisia annua provides insight into the evolution of Asteraceae family and artemisinin biosynthesis.</title>
        <authorList>
            <person name="Shen Q."/>
            <person name="Zhang L."/>
            <person name="Liao Z."/>
            <person name="Wang S."/>
            <person name="Yan T."/>
            <person name="Shi P."/>
            <person name="Liu M."/>
            <person name="Fu X."/>
            <person name="Pan Q."/>
            <person name="Wang Y."/>
            <person name="Lv Z."/>
            <person name="Lu X."/>
            <person name="Zhang F."/>
            <person name="Jiang W."/>
            <person name="Ma Y."/>
            <person name="Chen M."/>
            <person name="Hao X."/>
            <person name="Li L."/>
            <person name="Tang Y."/>
            <person name="Lv G."/>
            <person name="Zhou Y."/>
            <person name="Sun X."/>
            <person name="Brodelius P.E."/>
            <person name="Rose J.K.C."/>
            <person name="Tang K."/>
        </authorList>
    </citation>
    <scope>NUCLEOTIDE SEQUENCE [LARGE SCALE GENOMIC DNA]</scope>
    <source>
        <strain evidence="4">cv. Huhao1</strain>
        <tissue evidence="3">Leaf</tissue>
    </source>
</reference>
<keyword evidence="2" id="KW-0143">Chaperone</keyword>
<proteinExistence type="predicted"/>
<dbReference type="Proteomes" id="UP000245207">
    <property type="component" value="Unassembled WGS sequence"/>
</dbReference>
<keyword evidence="4" id="KW-1185">Reference proteome</keyword>
<dbReference type="GO" id="GO:0006457">
    <property type="term" value="P:protein folding"/>
    <property type="evidence" value="ECO:0007669"/>
    <property type="project" value="TreeGrafter"/>
</dbReference>
<dbReference type="Pfam" id="PF00612">
    <property type="entry name" value="IQ"/>
    <property type="match status" value="1"/>
</dbReference>
<sequence>MGSSLVWDIHEYNSSALKIQKLFRGFVARKSVNKIVSIKNEVNEIKKRLLNDVAFVKLIRNDAKERLRERDDDVSNNAKNSESVLNEDGIIDEGSNDEVSKNCCEGVNEGSLNKGKMEVVMEKLMCDSAKMMKLMIQISKRNKMQTWLINSLSRRVEHVEKAFMNDKLRRKKKKMYTRREKDGFCI</sequence>
<dbReference type="STRING" id="35608.A0A2U1P4R9"/>
<protein>
    <submittedName>
        <fullName evidence="3">Uncharacterized protein</fullName>
    </submittedName>
</protein>
<evidence type="ECO:0000313" key="4">
    <source>
        <dbReference type="Proteomes" id="UP000245207"/>
    </source>
</evidence>
<dbReference type="AlphaFoldDB" id="A0A2U1P4R9"/>
<dbReference type="InterPro" id="IPR040400">
    <property type="entry name" value="BAG5/6/7/8"/>
</dbReference>
<evidence type="ECO:0000313" key="3">
    <source>
        <dbReference type="EMBL" id="PWA80756.1"/>
    </source>
</evidence>
<accession>A0A2U1P4R9</accession>
<dbReference type="GO" id="GO:0009506">
    <property type="term" value="C:plasmodesma"/>
    <property type="evidence" value="ECO:0007669"/>
    <property type="project" value="TreeGrafter"/>
</dbReference>
<dbReference type="GO" id="GO:0005516">
    <property type="term" value="F:calmodulin binding"/>
    <property type="evidence" value="ECO:0007669"/>
    <property type="project" value="UniProtKB-KW"/>
</dbReference>
<dbReference type="EMBL" id="PKPP01001678">
    <property type="protein sequence ID" value="PWA80756.1"/>
    <property type="molecule type" value="Genomic_DNA"/>
</dbReference>
<keyword evidence="1" id="KW-0112">Calmodulin-binding</keyword>
<dbReference type="PROSITE" id="PS50096">
    <property type="entry name" value="IQ"/>
    <property type="match status" value="1"/>
</dbReference>
<evidence type="ECO:0000256" key="1">
    <source>
        <dbReference type="ARBA" id="ARBA00022860"/>
    </source>
</evidence>
<evidence type="ECO:0000256" key="2">
    <source>
        <dbReference type="ARBA" id="ARBA00023186"/>
    </source>
</evidence>
<dbReference type="PANTHER" id="PTHR33322">
    <property type="entry name" value="BAG DOMAIN CONTAINING PROTEIN, EXPRESSED"/>
    <property type="match status" value="1"/>
</dbReference>
<name>A0A2U1P4R9_ARTAN</name>
<dbReference type="OrthoDB" id="1923217at2759"/>
<organism evidence="3 4">
    <name type="scientific">Artemisia annua</name>
    <name type="common">Sweet wormwood</name>
    <dbReference type="NCBI Taxonomy" id="35608"/>
    <lineage>
        <taxon>Eukaryota</taxon>
        <taxon>Viridiplantae</taxon>
        <taxon>Streptophyta</taxon>
        <taxon>Embryophyta</taxon>
        <taxon>Tracheophyta</taxon>
        <taxon>Spermatophyta</taxon>
        <taxon>Magnoliopsida</taxon>
        <taxon>eudicotyledons</taxon>
        <taxon>Gunneridae</taxon>
        <taxon>Pentapetalae</taxon>
        <taxon>asterids</taxon>
        <taxon>campanulids</taxon>
        <taxon>Asterales</taxon>
        <taxon>Asteraceae</taxon>
        <taxon>Asteroideae</taxon>
        <taxon>Anthemideae</taxon>
        <taxon>Artemisiinae</taxon>
        <taxon>Artemisia</taxon>
    </lineage>
</organism>
<comment type="caution">
    <text evidence="3">The sequence shown here is derived from an EMBL/GenBank/DDBJ whole genome shotgun (WGS) entry which is preliminary data.</text>
</comment>
<dbReference type="InterPro" id="IPR000048">
    <property type="entry name" value="IQ_motif_EF-hand-BS"/>
</dbReference>